<dbReference type="EMBL" id="JAFHDT010000015">
    <property type="protein sequence ID" value="KAI7800011.1"/>
    <property type="molecule type" value="Genomic_DNA"/>
</dbReference>
<dbReference type="Pfam" id="PF15768">
    <property type="entry name" value="CC190"/>
    <property type="match status" value="1"/>
</dbReference>
<dbReference type="PANTHER" id="PTHR36871">
    <property type="entry name" value="COILED-COIL DOMAIN-CONTAINING PROTEIN 190"/>
    <property type="match status" value="1"/>
</dbReference>
<evidence type="ECO:0000313" key="2">
    <source>
        <dbReference type="EMBL" id="KAI7800011.1"/>
    </source>
</evidence>
<dbReference type="PANTHER" id="PTHR36871:SF1">
    <property type="entry name" value="COILED-COIL DOMAIN-CONTAINING PROTEIN 190"/>
    <property type="match status" value="1"/>
</dbReference>
<name>A0A9W7WHQ5_TRIRA</name>
<protein>
    <recommendedName>
        <fullName evidence="4">Coiled-coil domain-containing protein 190</fullName>
    </recommendedName>
</protein>
<sequence>MRRGDWLAWPGEAQRREERRTEARLAQGLQRLDQAKHYHLNSLTREQQRLHRDLISMKTGNPWKRGLHSLGIQTTNHDVGRPAPSYKRTLLPIIPLAGREIESHRSMKPQPVSSLQARVQEFISNGEKRAEHSTETFCLPDLTQQPVTSISTTTTKREESKEKEMDGEHEMQKDTEKEGRMKVGEVLRNREKDIEKEWMLLKERDNEIEAEINWNRCPSFYDYFPSEMLAPDGHLRAVHTLPNFAQALSEARKARYIRHRGQPLCERELTIREIFSQDPKDTPAF</sequence>
<dbReference type="OrthoDB" id="10050903at2759"/>
<evidence type="ECO:0000256" key="1">
    <source>
        <dbReference type="SAM" id="MobiDB-lite"/>
    </source>
</evidence>
<keyword evidence="3" id="KW-1185">Reference proteome</keyword>
<organism evidence="2 3">
    <name type="scientific">Triplophysa rosa</name>
    <name type="common">Cave loach</name>
    <dbReference type="NCBI Taxonomy" id="992332"/>
    <lineage>
        <taxon>Eukaryota</taxon>
        <taxon>Metazoa</taxon>
        <taxon>Chordata</taxon>
        <taxon>Craniata</taxon>
        <taxon>Vertebrata</taxon>
        <taxon>Euteleostomi</taxon>
        <taxon>Actinopterygii</taxon>
        <taxon>Neopterygii</taxon>
        <taxon>Teleostei</taxon>
        <taxon>Ostariophysi</taxon>
        <taxon>Cypriniformes</taxon>
        <taxon>Nemacheilidae</taxon>
        <taxon>Triplophysa</taxon>
    </lineage>
</organism>
<comment type="caution">
    <text evidence="2">The sequence shown here is derived from an EMBL/GenBank/DDBJ whole genome shotgun (WGS) entry which is preliminary data.</text>
</comment>
<accession>A0A9W7WHQ5</accession>
<feature type="compositionally biased region" description="Basic and acidic residues" evidence="1">
    <location>
        <begin position="155"/>
        <end position="177"/>
    </location>
</feature>
<dbReference type="InterPro" id="IPR031525">
    <property type="entry name" value="CC190"/>
</dbReference>
<evidence type="ECO:0008006" key="4">
    <source>
        <dbReference type="Google" id="ProtNLM"/>
    </source>
</evidence>
<dbReference type="AlphaFoldDB" id="A0A9W7WHQ5"/>
<dbReference type="Proteomes" id="UP001059041">
    <property type="component" value="Linkage Group LG15"/>
</dbReference>
<reference evidence="2" key="1">
    <citation type="submission" date="2021-02" db="EMBL/GenBank/DDBJ databases">
        <title>Comparative genomics reveals that relaxation of natural selection precedes convergent phenotypic evolution of cavefish.</title>
        <authorList>
            <person name="Peng Z."/>
        </authorList>
    </citation>
    <scope>NUCLEOTIDE SEQUENCE</scope>
    <source>
        <tissue evidence="2">Muscle</tissue>
    </source>
</reference>
<proteinExistence type="predicted"/>
<gene>
    <name evidence="2" type="ORF">IRJ41_021142</name>
</gene>
<evidence type="ECO:0000313" key="3">
    <source>
        <dbReference type="Proteomes" id="UP001059041"/>
    </source>
</evidence>
<feature type="region of interest" description="Disordered" evidence="1">
    <location>
        <begin position="148"/>
        <end position="177"/>
    </location>
</feature>